<dbReference type="Proteomes" id="UP000004386">
    <property type="component" value="Unassembled WGS sequence"/>
</dbReference>
<comment type="pathway">
    <text evidence="5">Cofactor biosynthesis; nicotinate biosynthesis; nicotinate from nicotinamide: step 1/1.</text>
</comment>
<dbReference type="SUPFAM" id="SSF52499">
    <property type="entry name" value="Isochorismatase-like hydrolases"/>
    <property type="match status" value="1"/>
</dbReference>
<dbReference type="EC" id="3.5.1.19" evidence="6"/>
<dbReference type="InterPro" id="IPR000868">
    <property type="entry name" value="Isochorismatase-like_dom"/>
</dbReference>
<dbReference type="PANTHER" id="PTHR11080:SF2">
    <property type="entry name" value="LD05707P"/>
    <property type="match status" value="1"/>
</dbReference>
<reference evidence="10 11" key="1">
    <citation type="submission" date="2009-05" db="EMBL/GenBank/DDBJ databases">
        <authorList>
            <person name="Setubal J.C."/>
            <person name="Boyle S."/>
            <person name="Crasta O.R."/>
            <person name="Gillespie J.J."/>
            <person name="Kenyon R.W."/>
            <person name="Lu J."/>
            <person name="Mane S."/>
            <person name="Nagrani S."/>
            <person name="Shallom J.M."/>
            <person name="Shallom S."/>
            <person name="Shukla M."/>
            <person name="Snyder E.E."/>
            <person name="Sobral B.W."/>
            <person name="Wattam A.R."/>
            <person name="Will R."/>
            <person name="Williams K."/>
            <person name="Yoo H."/>
            <person name="Munk C."/>
            <person name="Tapia R."/>
            <person name="Green L."/>
            <person name="Rogers Y."/>
            <person name="Detter J.C."/>
            <person name="Bruce D."/>
            <person name="Brettin T.S."/>
            <person name="Tsolis R."/>
        </authorList>
    </citation>
    <scope>NUCLEOTIDE SEQUENCE [LARGE SCALE GENOMIC DNA]</scope>
    <source>
        <strain evidence="10 11">LMG 3301</strain>
    </source>
</reference>
<dbReference type="AlphaFoldDB" id="C4WF42"/>
<gene>
    <name evidence="10" type="ORF">OINT_1001597</name>
</gene>
<keyword evidence="3" id="KW-0479">Metal-binding</keyword>
<name>C4WF42_9HYPH</name>
<evidence type="ECO:0000256" key="7">
    <source>
        <dbReference type="ARBA" id="ARBA00043224"/>
    </source>
</evidence>
<dbReference type="FunFam" id="3.40.50.850:FF:000006">
    <property type="entry name" value="Bifunctional pyrazinamidase/nicotinamidase"/>
    <property type="match status" value="1"/>
</dbReference>
<evidence type="ECO:0000313" key="10">
    <source>
        <dbReference type="EMBL" id="EEQ96178.1"/>
    </source>
</evidence>
<dbReference type="NCBIfam" id="NF008623">
    <property type="entry name" value="PRK11609.1"/>
    <property type="match status" value="1"/>
</dbReference>
<keyword evidence="2" id="KW-0662">Pyridine nucleotide biosynthesis</keyword>
<accession>C4WF42</accession>
<evidence type="ECO:0000259" key="9">
    <source>
        <dbReference type="Pfam" id="PF00857"/>
    </source>
</evidence>
<dbReference type="Gene3D" id="3.40.50.850">
    <property type="entry name" value="Isochorismatase-like"/>
    <property type="match status" value="1"/>
</dbReference>
<comment type="caution">
    <text evidence="10">The sequence shown here is derived from an EMBL/GenBank/DDBJ whole genome shotgun (WGS) entry which is preliminary data.</text>
</comment>
<dbReference type="Pfam" id="PF00857">
    <property type="entry name" value="Isochorismatase"/>
    <property type="match status" value="1"/>
</dbReference>
<evidence type="ECO:0000256" key="2">
    <source>
        <dbReference type="ARBA" id="ARBA00022642"/>
    </source>
</evidence>
<evidence type="ECO:0000256" key="6">
    <source>
        <dbReference type="ARBA" id="ARBA00039017"/>
    </source>
</evidence>
<dbReference type="PANTHER" id="PTHR11080">
    <property type="entry name" value="PYRAZINAMIDASE/NICOTINAMIDASE"/>
    <property type="match status" value="1"/>
</dbReference>
<evidence type="ECO:0000256" key="8">
    <source>
        <dbReference type="ARBA" id="ARBA00072277"/>
    </source>
</evidence>
<dbReference type="InterPro" id="IPR036380">
    <property type="entry name" value="Isochorismatase-like_sf"/>
</dbReference>
<evidence type="ECO:0000256" key="5">
    <source>
        <dbReference type="ARBA" id="ARBA00037900"/>
    </source>
</evidence>
<evidence type="ECO:0000313" key="11">
    <source>
        <dbReference type="Proteomes" id="UP000004386"/>
    </source>
</evidence>
<dbReference type="GO" id="GO:0008936">
    <property type="term" value="F:nicotinamidase activity"/>
    <property type="evidence" value="ECO:0007669"/>
    <property type="project" value="UniProtKB-EC"/>
</dbReference>
<organism evidence="10 11">
    <name type="scientific">Brucella intermedia LMG 3301</name>
    <dbReference type="NCBI Taxonomy" id="641118"/>
    <lineage>
        <taxon>Bacteria</taxon>
        <taxon>Pseudomonadati</taxon>
        <taxon>Pseudomonadota</taxon>
        <taxon>Alphaproteobacteria</taxon>
        <taxon>Hyphomicrobiales</taxon>
        <taxon>Brucellaceae</taxon>
        <taxon>Brucella/Ochrobactrum group</taxon>
        <taxon>Brucella</taxon>
    </lineage>
</organism>
<dbReference type="GO" id="GO:0019363">
    <property type="term" value="P:pyridine nucleotide biosynthetic process"/>
    <property type="evidence" value="ECO:0007669"/>
    <property type="project" value="UniProtKB-KW"/>
</dbReference>
<keyword evidence="4" id="KW-0378">Hydrolase</keyword>
<proteinExistence type="inferred from homology"/>
<dbReference type="GO" id="GO:0046872">
    <property type="term" value="F:metal ion binding"/>
    <property type="evidence" value="ECO:0007669"/>
    <property type="project" value="UniProtKB-KW"/>
</dbReference>
<dbReference type="InterPro" id="IPR052347">
    <property type="entry name" value="Isochorismatase_Nicotinamidase"/>
</dbReference>
<dbReference type="CDD" id="cd01011">
    <property type="entry name" value="nicotinamidase"/>
    <property type="match status" value="1"/>
</dbReference>
<evidence type="ECO:0000256" key="1">
    <source>
        <dbReference type="ARBA" id="ARBA00006336"/>
    </source>
</evidence>
<feature type="domain" description="Isochorismatase-like" evidence="9">
    <location>
        <begin position="36"/>
        <end position="231"/>
    </location>
</feature>
<sequence>MPWHASCPKTGSHFPGCALYLVAKQAKRERFMIGHALVVIDVQNDFCPGGSLAVDRGDEIIPTVNRLIEESENVILTQDWHPANHSSFASTHPRARPFDTVEMAYGLQTLWPDHCVQGSRGADFHPDLQWTRAQLVIRKGFRIGIDSYSAFFENDHKTPTGLGGYLRERNIGSLTLVGLATDFCVAYSALDAVTQGFQVRVRLDACRGIDLNGSMDIMLERMKQAGVELIDEPVSASHLL</sequence>
<dbReference type="HOGENOM" id="CLU_068979_13_1_5"/>
<evidence type="ECO:0000256" key="3">
    <source>
        <dbReference type="ARBA" id="ARBA00022723"/>
    </source>
</evidence>
<comment type="similarity">
    <text evidence="1">Belongs to the isochorismatase family.</text>
</comment>
<protein>
    <recommendedName>
        <fullName evidence="8">Nicotinamidase</fullName>
        <ecNumber evidence="6">3.5.1.19</ecNumber>
    </recommendedName>
    <alternativeName>
        <fullName evidence="7">Nicotinamide deamidase</fullName>
    </alternativeName>
</protein>
<dbReference type="EMBL" id="ACQA01000001">
    <property type="protein sequence ID" value="EEQ96178.1"/>
    <property type="molecule type" value="Genomic_DNA"/>
</dbReference>
<evidence type="ECO:0000256" key="4">
    <source>
        <dbReference type="ARBA" id="ARBA00022801"/>
    </source>
</evidence>